<dbReference type="PANTHER" id="PTHR14304:SF17">
    <property type="entry name" value="CELL CYCLE AND APOPTOSIS REGULATOR PROTEIN"/>
    <property type="match status" value="1"/>
</dbReference>
<evidence type="ECO:0000313" key="3">
    <source>
        <dbReference type="Proteomes" id="UP000235145"/>
    </source>
</evidence>
<dbReference type="InterPro" id="IPR025224">
    <property type="entry name" value="CCAR1/CCAR2"/>
</dbReference>
<evidence type="ECO:0000313" key="2">
    <source>
        <dbReference type="EMBL" id="KAJ0215660.1"/>
    </source>
</evidence>
<name>A0A9R1VZT2_LACSA</name>
<keyword evidence="3" id="KW-1185">Reference proteome</keyword>
<organism evidence="2 3">
    <name type="scientific">Lactuca sativa</name>
    <name type="common">Garden lettuce</name>
    <dbReference type="NCBI Taxonomy" id="4236"/>
    <lineage>
        <taxon>Eukaryota</taxon>
        <taxon>Viridiplantae</taxon>
        <taxon>Streptophyta</taxon>
        <taxon>Embryophyta</taxon>
        <taxon>Tracheophyta</taxon>
        <taxon>Spermatophyta</taxon>
        <taxon>Magnoliopsida</taxon>
        <taxon>eudicotyledons</taxon>
        <taxon>Gunneridae</taxon>
        <taxon>Pentapetalae</taxon>
        <taxon>asterids</taxon>
        <taxon>campanulids</taxon>
        <taxon>Asterales</taxon>
        <taxon>Asteraceae</taxon>
        <taxon>Cichorioideae</taxon>
        <taxon>Cichorieae</taxon>
        <taxon>Lactucinae</taxon>
        <taxon>Lactuca</taxon>
    </lineage>
</organism>
<dbReference type="PANTHER" id="PTHR14304">
    <property type="entry name" value="CELL DIVISION CYCLE AND APOPTOSIS REGULATOR PROTEIN"/>
    <property type="match status" value="1"/>
</dbReference>
<reference evidence="2 3" key="1">
    <citation type="journal article" date="2017" name="Nat. Commun.">
        <title>Genome assembly with in vitro proximity ligation data and whole-genome triplication in lettuce.</title>
        <authorList>
            <person name="Reyes-Chin-Wo S."/>
            <person name="Wang Z."/>
            <person name="Yang X."/>
            <person name="Kozik A."/>
            <person name="Arikit S."/>
            <person name="Song C."/>
            <person name="Xia L."/>
            <person name="Froenicke L."/>
            <person name="Lavelle D.O."/>
            <person name="Truco M.J."/>
            <person name="Xia R."/>
            <person name="Zhu S."/>
            <person name="Xu C."/>
            <person name="Xu H."/>
            <person name="Xu X."/>
            <person name="Cox K."/>
            <person name="Korf I."/>
            <person name="Meyers B.C."/>
            <person name="Michelmore R.W."/>
        </authorList>
    </citation>
    <scope>NUCLEOTIDE SEQUENCE [LARGE SCALE GENOMIC DNA]</scope>
    <source>
        <strain evidence="3">cv. Salinas</strain>
        <tissue evidence="2">Seedlings</tissue>
    </source>
</reference>
<comment type="caution">
    <text evidence="2">The sequence shown here is derived from an EMBL/GenBank/DDBJ whole genome shotgun (WGS) entry which is preliminary data.</text>
</comment>
<dbReference type="GO" id="GO:0006355">
    <property type="term" value="P:regulation of DNA-templated transcription"/>
    <property type="evidence" value="ECO:0007669"/>
    <property type="project" value="InterPro"/>
</dbReference>
<sequence>MYAQNSALPETQLKEASITTMVDDPVKSEHTRWNAKIVLMSGHSQNALIQIIHYDRVKKDGIFSHKEVTILYVPDLSDCLPSTDAWRDQWLSHKKTIAEREHRYALKREIARGKKEGLKERATVAELHP</sequence>
<proteinExistence type="predicted"/>
<dbReference type="InterPro" id="IPR025954">
    <property type="entry name" value="DBC1/CARP1_inactive_NUDIX"/>
</dbReference>
<accession>A0A9R1VZT2</accession>
<dbReference type="AlphaFoldDB" id="A0A9R1VZT2"/>
<feature type="domain" description="DBC1/CARP1 catalytically inactive NUDIX hydrolase" evidence="1">
    <location>
        <begin position="34"/>
        <end position="102"/>
    </location>
</feature>
<dbReference type="Proteomes" id="UP000235145">
    <property type="component" value="Unassembled WGS sequence"/>
</dbReference>
<gene>
    <name evidence="2" type="ORF">LSAT_V11C300135940</name>
</gene>
<dbReference type="Pfam" id="PF14443">
    <property type="entry name" value="DBC1"/>
    <property type="match status" value="1"/>
</dbReference>
<evidence type="ECO:0000259" key="1">
    <source>
        <dbReference type="Pfam" id="PF14443"/>
    </source>
</evidence>
<dbReference type="EMBL" id="NBSK02000003">
    <property type="protein sequence ID" value="KAJ0215660.1"/>
    <property type="molecule type" value="Genomic_DNA"/>
</dbReference>
<protein>
    <recommendedName>
        <fullName evidence="1">DBC1/CARP1 catalytically inactive NUDIX hydrolase domain-containing protein</fullName>
    </recommendedName>
</protein>